<dbReference type="InterPro" id="IPR052894">
    <property type="entry name" value="AsmA-related"/>
</dbReference>
<protein>
    <submittedName>
        <fullName evidence="1">AsmA family protein</fullName>
    </submittedName>
</protein>
<sequence>MRSRRARRGIWVVAICVVTLLVALAALPYVASTQIVRNRIAQEIGSWTGYRVVLRGTPRIDVWPVLRADLADVAFLEWGKPDAPPMLQAERIELDLSAIAALSGDVSFSKMVLVRPRLRLERTDAPIPLPARTRGGRITRAINAARALVEANPAAPDAALMPKDTLGTVEFVDGQIVTADGDEETLLVSDMSGRAGWPSLDRSLTIAAKGVWRGENVAINFTANQPLALFAGGNAGVDFSLVSAPLTLDYDGLVTFSNSGFIDGTTTLSSPSLRRVLEWSQTEISPGSAVGAASVSGRVIGDMSRLKFEDAKIVLGGNPGMGVIDFSFTGPVPSVTGTLAFKTLDIYTFLAAFSPSPGGAIAWDEDIDTSFANELGLDLRLSADKATAGALSMSRVAATAQVRDGLAAFDISDATAFGGTVQAGLRIEPRDGGKAAQLRILASDIDTAQLENAMQLSPPVPRATATVSVILDSNVTAWRDFLSKASGSVAVKLGPGTIAGIDLPAFLARTRQSGFFPLGEVSGGNLPIESAELKATVAKGVARLDVAKAISGDRAISLTGIVPYVGRGLALSGMVAPRRLAGDAKASGEVSAFFVGGSWSAPFVSPMLPPVEPIE</sequence>
<proteinExistence type="predicted"/>
<name>A0A844QNB3_9HYPH</name>
<dbReference type="RefSeq" id="WP_156714632.1">
    <property type="nucleotide sequence ID" value="NZ_WPHG01000005.1"/>
</dbReference>
<dbReference type="Proteomes" id="UP000463224">
    <property type="component" value="Unassembled WGS sequence"/>
</dbReference>
<comment type="caution">
    <text evidence="1">The sequence shown here is derived from an EMBL/GenBank/DDBJ whole genome shotgun (WGS) entry which is preliminary data.</text>
</comment>
<dbReference type="EMBL" id="WPHG01000005">
    <property type="protein sequence ID" value="MVA99453.1"/>
    <property type="molecule type" value="Genomic_DNA"/>
</dbReference>
<reference evidence="1 2" key="1">
    <citation type="submission" date="2019-12" db="EMBL/GenBank/DDBJ databases">
        <title>Nitratireductor arenosus sp. nov., Isolated from sea sand, Jeju island, South Korea.</title>
        <authorList>
            <person name="Kim W."/>
        </authorList>
    </citation>
    <scope>NUCLEOTIDE SEQUENCE [LARGE SCALE GENOMIC DNA]</scope>
    <source>
        <strain evidence="1 2">CAU 1489</strain>
    </source>
</reference>
<evidence type="ECO:0000313" key="1">
    <source>
        <dbReference type="EMBL" id="MVA99453.1"/>
    </source>
</evidence>
<dbReference type="PANTHER" id="PTHR30441:SF4">
    <property type="entry name" value="PROTEIN ASMA"/>
    <property type="match status" value="1"/>
</dbReference>
<gene>
    <name evidence="1" type="ORF">GN330_19580</name>
</gene>
<dbReference type="PANTHER" id="PTHR30441">
    <property type="entry name" value="DUF748 DOMAIN-CONTAINING PROTEIN"/>
    <property type="match status" value="1"/>
</dbReference>
<organism evidence="1 2">
    <name type="scientific">Nitratireductor arenosus</name>
    <dbReference type="NCBI Taxonomy" id="2682096"/>
    <lineage>
        <taxon>Bacteria</taxon>
        <taxon>Pseudomonadati</taxon>
        <taxon>Pseudomonadota</taxon>
        <taxon>Alphaproteobacteria</taxon>
        <taxon>Hyphomicrobiales</taxon>
        <taxon>Phyllobacteriaceae</taxon>
        <taxon>Nitratireductor</taxon>
    </lineage>
</organism>
<evidence type="ECO:0000313" key="2">
    <source>
        <dbReference type="Proteomes" id="UP000463224"/>
    </source>
</evidence>
<dbReference type="GO" id="GO:0090313">
    <property type="term" value="P:regulation of protein targeting to membrane"/>
    <property type="evidence" value="ECO:0007669"/>
    <property type="project" value="TreeGrafter"/>
</dbReference>
<dbReference type="AlphaFoldDB" id="A0A844QNB3"/>
<accession>A0A844QNB3</accession>
<dbReference type="GO" id="GO:0005886">
    <property type="term" value="C:plasma membrane"/>
    <property type="evidence" value="ECO:0007669"/>
    <property type="project" value="TreeGrafter"/>
</dbReference>
<keyword evidence="2" id="KW-1185">Reference proteome</keyword>